<name>A0ABY6TU87_BIOOC</name>
<dbReference type="InterPro" id="IPR016166">
    <property type="entry name" value="FAD-bd_PCMH"/>
</dbReference>
<dbReference type="Pfam" id="PF01565">
    <property type="entry name" value="FAD_binding_4"/>
    <property type="match status" value="1"/>
</dbReference>
<dbReference type="Proteomes" id="UP000766486">
    <property type="component" value="Unassembled WGS sequence"/>
</dbReference>
<sequence>MAPLWTNNSCSPFAEPQSPCTLGNYVSYAFNATTAEEYAAVLSFAADHSLRLVVRNTGHDYSGKSTGAGALALWTLYNKDAAFIPLYDEPHYHGPAFRFGAGVSAHEAYVFADANNQTVVSGNQPTVGFIGGYTQGGGHGPLASTFGLAADQVLEWEVVLASGELVVASPSSDQHSDLWWALSGGGGGTYGAVLSATVKAHEPLILSTASLTIVAPAGDANLYRQGIEVALAHILDFTDAGLTAVWYASGEALAISPLYGPKLAKDDLDATVQPLLDDLAALGLKTVYESTQHESFLAGMNSQQQVGVAQYHIGGRLIPRSVLTSSTANLSEAIVSVVETGSLFSGVSLNVSQHEPGSIGANPYWRQTAFSAVLGGLVNYTHWEENQKILDFITNTLLPPLEDLTPGGAAYLNEADPQQVDWQEAFYGEHYKRLAAIKNKYDPDGLFYALGAVGSDAWERLEDGRLCRTK</sequence>
<dbReference type="EMBL" id="CABFNS010000414">
    <property type="protein sequence ID" value="VUC21561.1"/>
    <property type="molecule type" value="Genomic_DNA"/>
</dbReference>
<dbReference type="InterPro" id="IPR006094">
    <property type="entry name" value="Oxid_FAD_bind_N"/>
</dbReference>
<evidence type="ECO:0000259" key="3">
    <source>
        <dbReference type="PROSITE" id="PS51387"/>
    </source>
</evidence>
<evidence type="ECO:0000256" key="1">
    <source>
        <dbReference type="ARBA" id="ARBA00005466"/>
    </source>
</evidence>
<evidence type="ECO:0000313" key="5">
    <source>
        <dbReference type="Proteomes" id="UP000766486"/>
    </source>
</evidence>
<dbReference type="InterPro" id="IPR050432">
    <property type="entry name" value="FAD-linked_Oxidoreductases_BP"/>
</dbReference>
<organism evidence="4 5">
    <name type="scientific">Bionectria ochroleuca</name>
    <name type="common">Gliocladium roseum</name>
    <dbReference type="NCBI Taxonomy" id="29856"/>
    <lineage>
        <taxon>Eukaryota</taxon>
        <taxon>Fungi</taxon>
        <taxon>Dikarya</taxon>
        <taxon>Ascomycota</taxon>
        <taxon>Pezizomycotina</taxon>
        <taxon>Sordariomycetes</taxon>
        <taxon>Hypocreomycetidae</taxon>
        <taxon>Hypocreales</taxon>
        <taxon>Bionectriaceae</taxon>
        <taxon>Clonostachys</taxon>
    </lineage>
</organism>
<feature type="domain" description="FAD-binding PCMH-type" evidence="3">
    <location>
        <begin position="22"/>
        <end position="203"/>
    </location>
</feature>
<dbReference type="Pfam" id="PF08031">
    <property type="entry name" value="BBE"/>
    <property type="match status" value="1"/>
</dbReference>
<dbReference type="PROSITE" id="PS51387">
    <property type="entry name" value="FAD_PCMH"/>
    <property type="match status" value="1"/>
</dbReference>
<evidence type="ECO:0000313" key="4">
    <source>
        <dbReference type="EMBL" id="VUC21561.1"/>
    </source>
</evidence>
<proteinExistence type="inferred from homology"/>
<keyword evidence="2" id="KW-0560">Oxidoreductase</keyword>
<protein>
    <recommendedName>
        <fullName evidence="3">FAD-binding PCMH-type domain-containing protein</fullName>
    </recommendedName>
</protein>
<dbReference type="PANTHER" id="PTHR13878">
    <property type="entry name" value="GULONOLACTONE OXIDASE"/>
    <property type="match status" value="1"/>
</dbReference>
<dbReference type="SUPFAM" id="SSF56176">
    <property type="entry name" value="FAD-binding/transporter-associated domain-like"/>
    <property type="match status" value="1"/>
</dbReference>
<comment type="caution">
    <text evidence="4">The sequence shown here is derived from an EMBL/GenBank/DDBJ whole genome shotgun (WGS) entry which is preliminary data.</text>
</comment>
<dbReference type="PANTHER" id="PTHR13878:SF91">
    <property type="entry name" value="FAD BINDING DOMAIN PROTEIN (AFU_ORTHOLOGUE AFUA_6G12070)-RELATED"/>
    <property type="match status" value="1"/>
</dbReference>
<dbReference type="InterPro" id="IPR016169">
    <property type="entry name" value="FAD-bd_PCMH_sub2"/>
</dbReference>
<dbReference type="InterPro" id="IPR012951">
    <property type="entry name" value="BBE"/>
</dbReference>
<keyword evidence="5" id="KW-1185">Reference proteome</keyword>
<reference evidence="4 5" key="1">
    <citation type="submission" date="2019-06" db="EMBL/GenBank/DDBJ databases">
        <authorList>
            <person name="Broberg M."/>
        </authorList>
    </citation>
    <scope>NUCLEOTIDE SEQUENCE [LARGE SCALE GENOMIC DNA]</scope>
</reference>
<comment type="similarity">
    <text evidence="1">Belongs to the oxygen-dependent FAD-linked oxidoreductase family.</text>
</comment>
<dbReference type="Gene3D" id="3.30.465.10">
    <property type="match status" value="2"/>
</dbReference>
<gene>
    <name evidence="4" type="ORF">CLO192961_LOCUS58313</name>
</gene>
<evidence type="ECO:0000256" key="2">
    <source>
        <dbReference type="ARBA" id="ARBA00023002"/>
    </source>
</evidence>
<accession>A0ABY6TU87</accession>
<dbReference type="InterPro" id="IPR036318">
    <property type="entry name" value="FAD-bd_PCMH-like_sf"/>
</dbReference>